<gene>
    <name evidence="2" type="ORF">DV707_09900</name>
    <name evidence="3" type="ORF">SAMN04488133_2173</name>
</gene>
<dbReference type="KEGG" id="hlm:DV707_09900"/>
<evidence type="ECO:0000313" key="2">
    <source>
        <dbReference type="EMBL" id="QCC47946.1"/>
    </source>
</evidence>
<dbReference type="AlphaFoldDB" id="A0A1H5ZSW8"/>
<dbReference type="RefSeq" id="WP_103991854.1">
    <property type="nucleotide sequence ID" value="NZ_CP031311.1"/>
</dbReference>
<protein>
    <submittedName>
        <fullName evidence="2">OsmC family peroxiredoxin</fullName>
    </submittedName>
    <submittedName>
        <fullName evidence="3">OsmC-like protein</fullName>
    </submittedName>
</protein>
<proteinExistence type="predicted"/>
<dbReference type="PANTHER" id="PTHR39624">
    <property type="entry name" value="PROTEIN INVOLVED IN RIMO-MEDIATED BETA-METHYLTHIOLATION OF RIBOSOMAL PROTEIN S12 YCAO"/>
    <property type="match status" value="1"/>
</dbReference>
<name>A0A1H5ZSW8_9EURY</name>
<dbReference type="OrthoDB" id="378691at2157"/>
<evidence type="ECO:0000313" key="3">
    <source>
        <dbReference type="EMBL" id="SEG39578.1"/>
    </source>
</evidence>
<dbReference type="Proteomes" id="UP000296733">
    <property type="component" value="Chromosome"/>
</dbReference>
<reference evidence="2 5" key="2">
    <citation type="journal article" date="2019" name="Nat. Commun.">
        <title>A new type of DNA phosphorothioation-based antiviral system in archaea.</title>
        <authorList>
            <person name="Xiong L."/>
            <person name="Liu S."/>
            <person name="Chen S."/>
            <person name="Xiao Y."/>
            <person name="Zhu B."/>
            <person name="Gao Y."/>
            <person name="Zhang Y."/>
            <person name="Chen B."/>
            <person name="Luo J."/>
            <person name="Deng Z."/>
            <person name="Chen X."/>
            <person name="Wang L."/>
            <person name="Chen S."/>
        </authorList>
    </citation>
    <scope>NUCLEOTIDE SEQUENCE [LARGE SCALE GENOMIC DNA]</scope>
    <source>
        <strain evidence="2 5">CGMCC 1.10331</strain>
    </source>
</reference>
<dbReference type="GeneID" id="39858405"/>
<dbReference type="Gene3D" id="3.30.300.20">
    <property type="match status" value="2"/>
</dbReference>
<dbReference type="Proteomes" id="UP000236740">
    <property type="component" value="Unassembled WGS sequence"/>
</dbReference>
<dbReference type="PANTHER" id="PTHR39624:SF2">
    <property type="entry name" value="OSMC-LIKE PROTEIN"/>
    <property type="match status" value="1"/>
</dbReference>
<dbReference type="InterPro" id="IPR036102">
    <property type="entry name" value="OsmC/Ohrsf"/>
</dbReference>
<dbReference type="EMBL" id="CP031311">
    <property type="protein sequence ID" value="QCC47946.1"/>
    <property type="molecule type" value="Genomic_DNA"/>
</dbReference>
<dbReference type="InterPro" id="IPR003718">
    <property type="entry name" value="OsmC/Ohr_fam"/>
</dbReference>
<reference evidence="3 4" key="1">
    <citation type="submission" date="2016-10" db="EMBL/GenBank/DDBJ databases">
        <authorList>
            <person name="de Groot N.N."/>
        </authorList>
    </citation>
    <scope>NUCLEOTIDE SEQUENCE [LARGE SCALE GENOMIC DNA]</scope>
    <source>
        <strain evidence="3 4">CGMCC 1.10331</strain>
    </source>
</reference>
<dbReference type="SUPFAM" id="SSF82784">
    <property type="entry name" value="OsmC-like"/>
    <property type="match status" value="2"/>
</dbReference>
<dbReference type="EMBL" id="FNVN01000002">
    <property type="protein sequence ID" value="SEG39578.1"/>
    <property type="molecule type" value="Genomic_DNA"/>
</dbReference>
<feature type="region of interest" description="Disordered" evidence="1">
    <location>
        <begin position="229"/>
        <end position="248"/>
    </location>
</feature>
<dbReference type="InterPro" id="IPR015946">
    <property type="entry name" value="KH_dom-like_a/b"/>
</dbReference>
<evidence type="ECO:0000313" key="4">
    <source>
        <dbReference type="Proteomes" id="UP000236740"/>
    </source>
</evidence>
<accession>A0A1H5ZSW8</accession>
<sequence length="401" mass="42935">MTSPLQELGYPLGFEVDDPVSPLLEPPSVRLGQSQRTLVRSISGMQKEALVTDSVSGKTWRLVSDEGEYLDGDDVAPAPLAFMTTGMVSSFANEIVALAEDRGVDLDDVTLVQDNYYTMNGSALRGTMTGGALPVELSVQVASEAEESTLRDLVETATRTSPVNGLMTEVKNSSFTLRLNGTAVPLDDGDDFGDGPIADPAGVFADLTYDADEQARPIIHRTGRTTEPLPEAEAKYTSGSGSSLQEDQDRVLHVRGVCTSDDEGVKTVEVKLFSPIGTVFELRSDEPAGRGGAGRAPSAMTYVAAGLGFCFMTQIGRYADIVNKDLDAYRIVQDTHFSFGAGENGETPGEAEPVETHVYLDADESASSARDVLRMSEQTCFLHALCRTELDAPEVDVERSA</sequence>
<dbReference type="Pfam" id="PF02566">
    <property type="entry name" value="OsmC"/>
    <property type="match status" value="1"/>
</dbReference>
<evidence type="ECO:0000313" key="5">
    <source>
        <dbReference type="Proteomes" id="UP000296733"/>
    </source>
</evidence>
<organism evidence="3 4">
    <name type="scientific">Halobellus limi</name>
    <dbReference type="NCBI Taxonomy" id="699433"/>
    <lineage>
        <taxon>Archaea</taxon>
        <taxon>Methanobacteriati</taxon>
        <taxon>Methanobacteriota</taxon>
        <taxon>Stenosarchaea group</taxon>
        <taxon>Halobacteria</taxon>
        <taxon>Halobacteriales</taxon>
        <taxon>Haloferacaceae</taxon>
        <taxon>Halobellus</taxon>
    </lineage>
</organism>
<keyword evidence="4" id="KW-1185">Reference proteome</keyword>
<evidence type="ECO:0000256" key="1">
    <source>
        <dbReference type="SAM" id="MobiDB-lite"/>
    </source>
</evidence>